<dbReference type="GeneID" id="98344039"/>
<gene>
    <name evidence="1" type="ORF">C7419_11125</name>
</gene>
<sequence>MQSIPPTLWPMTAFFPHLQAMGAVEGQQFTESWARLMGLNTDFARSMFDEARFDWASMFVVQDPESAYVRQMTNQIPMLSIPLHYASALLELGCASQRAWLDTWGHWLGMPAILASASAAENGDGVEDVPQHAIRETRHLRARNGKPH</sequence>
<dbReference type="NCBIfam" id="NF045537">
    <property type="entry name" value="phasin_PhaP7"/>
    <property type="match status" value="1"/>
</dbReference>
<dbReference type="RefSeq" id="WP_109585582.1">
    <property type="nucleotide sequence ID" value="NZ_CAJPUX010000013.1"/>
</dbReference>
<protein>
    <recommendedName>
        <fullName evidence="3">Phasin protein</fullName>
    </recommendedName>
</protein>
<reference evidence="1 2" key="1">
    <citation type="submission" date="2018-05" db="EMBL/GenBank/DDBJ databases">
        <title>Genomic Encyclopedia of Type Strains, Phase IV (KMG-V): Genome sequencing to study the core and pangenomes of soil and plant-associated prokaryotes.</title>
        <authorList>
            <person name="Whitman W."/>
        </authorList>
    </citation>
    <scope>NUCLEOTIDE SEQUENCE [LARGE SCALE GENOMIC DNA]</scope>
    <source>
        <strain evidence="1 2">SLV-132</strain>
    </source>
</reference>
<evidence type="ECO:0000313" key="1">
    <source>
        <dbReference type="EMBL" id="PWK30984.1"/>
    </source>
</evidence>
<accession>A0A316EMM9</accession>
<organism evidence="1 2">
    <name type="scientific">Cupriavidus plantarum</name>
    <dbReference type="NCBI Taxonomy" id="942865"/>
    <lineage>
        <taxon>Bacteria</taxon>
        <taxon>Pseudomonadati</taxon>
        <taxon>Pseudomonadota</taxon>
        <taxon>Betaproteobacteria</taxon>
        <taxon>Burkholderiales</taxon>
        <taxon>Burkholderiaceae</taxon>
        <taxon>Cupriavidus</taxon>
    </lineage>
</organism>
<comment type="caution">
    <text evidence="1">The sequence shown here is derived from an EMBL/GenBank/DDBJ whole genome shotgun (WGS) entry which is preliminary data.</text>
</comment>
<dbReference type="Proteomes" id="UP000245754">
    <property type="component" value="Unassembled WGS sequence"/>
</dbReference>
<dbReference type="OrthoDB" id="8963703at2"/>
<dbReference type="EMBL" id="QGGT01000011">
    <property type="protein sequence ID" value="PWK30984.1"/>
    <property type="molecule type" value="Genomic_DNA"/>
</dbReference>
<evidence type="ECO:0008006" key="3">
    <source>
        <dbReference type="Google" id="ProtNLM"/>
    </source>
</evidence>
<keyword evidence="2" id="KW-1185">Reference proteome</keyword>
<dbReference type="AlphaFoldDB" id="A0A316EMM9"/>
<evidence type="ECO:0000313" key="2">
    <source>
        <dbReference type="Proteomes" id="UP000245754"/>
    </source>
</evidence>
<proteinExistence type="predicted"/>
<name>A0A316EMM9_9BURK</name>